<protein>
    <submittedName>
        <fullName evidence="1">Uncharacterized protein</fullName>
    </submittedName>
</protein>
<evidence type="ECO:0000313" key="2">
    <source>
        <dbReference type="Proteomes" id="UP000183410"/>
    </source>
</evidence>
<proteinExistence type="predicted"/>
<keyword evidence="2" id="KW-1185">Reference proteome</keyword>
<evidence type="ECO:0000313" key="1">
    <source>
        <dbReference type="EMBL" id="SFE11176.1"/>
    </source>
</evidence>
<sequence>MDMHNATLEQLVNIRYCDEEAPLADKAAAEAEIIRRQQLEAESSDQDFLAWDPHPLPEIGD</sequence>
<name>A0A1I1XV20_9BACL</name>
<reference evidence="2" key="1">
    <citation type="submission" date="2016-10" db="EMBL/GenBank/DDBJ databases">
        <authorList>
            <person name="Varghese N."/>
            <person name="Submissions S."/>
        </authorList>
    </citation>
    <scope>NUCLEOTIDE SEQUENCE [LARGE SCALE GENOMIC DNA]</scope>
    <source>
        <strain evidence="2">CGMCC 1.10223</strain>
    </source>
</reference>
<dbReference type="EMBL" id="FONN01000001">
    <property type="protein sequence ID" value="SFE11176.1"/>
    <property type="molecule type" value="Genomic_DNA"/>
</dbReference>
<organism evidence="1 2">
    <name type="scientific">Paenibacillus algorifonticola</name>
    <dbReference type="NCBI Taxonomy" id="684063"/>
    <lineage>
        <taxon>Bacteria</taxon>
        <taxon>Bacillati</taxon>
        <taxon>Bacillota</taxon>
        <taxon>Bacilli</taxon>
        <taxon>Bacillales</taxon>
        <taxon>Paenibacillaceae</taxon>
        <taxon>Paenibacillus</taxon>
    </lineage>
</organism>
<dbReference type="AlphaFoldDB" id="A0A1I1XV20"/>
<dbReference type="Proteomes" id="UP000183410">
    <property type="component" value="Unassembled WGS sequence"/>
</dbReference>
<gene>
    <name evidence="1" type="ORF">SAMN04487969_101113</name>
</gene>
<dbReference type="RefSeq" id="WP_046230463.1">
    <property type="nucleotide sequence ID" value="NZ_FONN01000001.1"/>
</dbReference>
<accession>A0A1I1XV20</accession>